<dbReference type="AlphaFoldDB" id="A0A8H3R511"/>
<reference evidence="18" key="1">
    <citation type="submission" date="2019-10" db="EMBL/GenBank/DDBJ databases">
        <title>Conservation and host-specific expression of non-tandemly repeated heterogenous ribosome RNA gene in arbuscular mycorrhizal fungi.</title>
        <authorList>
            <person name="Maeda T."/>
            <person name="Kobayashi Y."/>
            <person name="Nakagawa T."/>
            <person name="Ezawa T."/>
            <person name="Yamaguchi K."/>
            <person name="Bino T."/>
            <person name="Nishimoto Y."/>
            <person name="Shigenobu S."/>
            <person name="Kawaguchi M."/>
        </authorList>
    </citation>
    <scope>NUCLEOTIDE SEQUENCE</scope>
    <source>
        <strain evidence="18">HR1</strain>
    </source>
</reference>
<dbReference type="InterPro" id="IPR011009">
    <property type="entry name" value="Kinase-like_dom_sf"/>
</dbReference>
<dbReference type="SUPFAM" id="SSF56112">
    <property type="entry name" value="Protein kinase-like (PK-like)"/>
    <property type="match status" value="1"/>
</dbReference>
<comment type="caution">
    <text evidence="18">The sequence shown here is derived from an EMBL/GenBank/DDBJ whole genome shotgun (WGS) entry which is preliminary data.</text>
</comment>
<keyword evidence="3 14" id="KW-0723">Serine/threonine-protein kinase</keyword>
<dbReference type="Proteomes" id="UP000615446">
    <property type="component" value="Unassembled WGS sequence"/>
</dbReference>
<dbReference type="GO" id="GO:0072479">
    <property type="term" value="P:response to mitotic cell cycle spindle assembly checkpoint signaling"/>
    <property type="evidence" value="ECO:0007669"/>
    <property type="project" value="UniProtKB-ARBA"/>
</dbReference>
<dbReference type="EMBL" id="BLAL01000356">
    <property type="protein sequence ID" value="GET04331.1"/>
    <property type="molecule type" value="Genomic_DNA"/>
</dbReference>
<accession>A0A8H3R511</accession>
<evidence type="ECO:0000256" key="16">
    <source>
        <dbReference type="SAM" id="MobiDB-lite"/>
    </source>
</evidence>
<evidence type="ECO:0000256" key="5">
    <source>
        <dbReference type="ARBA" id="ARBA00022741"/>
    </source>
</evidence>
<feature type="active site" description="Proton acceptor" evidence="10">
    <location>
        <position position="276"/>
    </location>
</feature>
<dbReference type="GO" id="GO:0090266">
    <property type="term" value="P:regulation of mitotic cell cycle spindle assembly checkpoint"/>
    <property type="evidence" value="ECO:0007669"/>
    <property type="project" value="UniProtKB-ARBA"/>
</dbReference>
<gene>
    <name evidence="18" type="ORF">RCL2_003063600</name>
</gene>
<feature type="binding site" evidence="11">
    <location>
        <begin position="231"/>
        <end position="233"/>
    </location>
    <ligand>
        <name>ATP</name>
        <dbReference type="ChEBI" id="CHEBI:30616"/>
    </ligand>
</feature>
<sequence length="411" mass="47227">MLSRVKKQKENTKLSVNGLVKFTGSVNRTSITSNAKFHGKENLTYDLKLEEDMDKPKIEPGIERAEKRIALVPKTVVNATIKSVEENSITKKGKQESQQKSITKAGKVSSSIKHGQKPELSIYEEAAGKLTKSQISSNISKKSQPRVWCLDDFEMGNPLGEGRFGRVYMAREKTSMKIVAIKVIFKKDFRENNMVEQLKREVEIQSHLRHSNILRLYGYFHDKERVFLVLEYAENGELYKHLQKNGPFTERKAANYISQIADALIYLQMKKVIHRDMKPENILLSSNDKIKISDFGWAIHTPDTSQRRMTFCGTPDYLAPEMIKDSGYDQKIDSWALGVLCYEFLVGEPPFMVEDLRETYQKIAMVDYKIPNQISLEAKNLISSLLQSDPEKRLSLDHVATHPWILKNKYF</sequence>
<evidence type="ECO:0000259" key="17">
    <source>
        <dbReference type="PROSITE" id="PS50011"/>
    </source>
</evidence>
<dbReference type="FunFam" id="3.30.200.20:FF:000042">
    <property type="entry name" value="Aurora kinase A"/>
    <property type="match status" value="1"/>
</dbReference>
<evidence type="ECO:0000256" key="12">
    <source>
        <dbReference type="PIRSR" id="PIRSR630616-3"/>
    </source>
</evidence>
<dbReference type="GO" id="GO:0051233">
    <property type="term" value="C:spindle midzone"/>
    <property type="evidence" value="ECO:0007669"/>
    <property type="project" value="UniProtKB-ARBA"/>
</dbReference>
<keyword evidence="4 15" id="KW-0808">Transferase</keyword>
<evidence type="ECO:0000256" key="9">
    <source>
        <dbReference type="ARBA" id="ARBA00048679"/>
    </source>
</evidence>
<feature type="compositionally biased region" description="Basic and acidic residues" evidence="16">
    <location>
        <begin position="87"/>
        <end position="97"/>
    </location>
</feature>
<evidence type="ECO:0000256" key="14">
    <source>
        <dbReference type="RuleBase" id="RU000304"/>
    </source>
</evidence>
<evidence type="ECO:0000256" key="15">
    <source>
        <dbReference type="RuleBase" id="RU367134"/>
    </source>
</evidence>
<dbReference type="EC" id="2.7.11.1" evidence="1 15"/>
<dbReference type="Gene3D" id="1.10.510.10">
    <property type="entry name" value="Transferase(Phosphotransferase) domain 1"/>
    <property type="match status" value="1"/>
</dbReference>
<evidence type="ECO:0000313" key="18">
    <source>
        <dbReference type="EMBL" id="GET04331.1"/>
    </source>
</evidence>
<keyword evidence="7 11" id="KW-0067">ATP-binding</keyword>
<dbReference type="GO" id="GO:0005524">
    <property type="term" value="F:ATP binding"/>
    <property type="evidence" value="ECO:0007669"/>
    <property type="project" value="UniProtKB-UniRule"/>
</dbReference>
<dbReference type="GO" id="GO:0045143">
    <property type="term" value="P:homologous chromosome segregation"/>
    <property type="evidence" value="ECO:0007669"/>
    <property type="project" value="UniProtKB-ARBA"/>
</dbReference>
<comment type="catalytic activity">
    <reaction evidence="8 15">
        <text>L-threonyl-[protein] + ATP = O-phospho-L-threonyl-[protein] + ADP + H(+)</text>
        <dbReference type="Rhea" id="RHEA:46608"/>
        <dbReference type="Rhea" id="RHEA-COMP:11060"/>
        <dbReference type="Rhea" id="RHEA-COMP:11605"/>
        <dbReference type="ChEBI" id="CHEBI:15378"/>
        <dbReference type="ChEBI" id="CHEBI:30013"/>
        <dbReference type="ChEBI" id="CHEBI:30616"/>
        <dbReference type="ChEBI" id="CHEBI:61977"/>
        <dbReference type="ChEBI" id="CHEBI:456216"/>
        <dbReference type="EC" id="2.7.11.1"/>
    </reaction>
</comment>
<evidence type="ECO:0000256" key="2">
    <source>
        <dbReference type="ARBA" id="ARBA00021157"/>
    </source>
</evidence>
<evidence type="ECO:0000256" key="1">
    <source>
        <dbReference type="ARBA" id="ARBA00012513"/>
    </source>
</evidence>
<evidence type="ECO:0000256" key="13">
    <source>
        <dbReference type="PROSITE-ProRule" id="PRU10141"/>
    </source>
</evidence>
<dbReference type="GO" id="GO:0044779">
    <property type="term" value="P:meiotic spindle checkpoint signaling"/>
    <property type="evidence" value="ECO:0007669"/>
    <property type="project" value="UniProtKB-ARBA"/>
</dbReference>
<proteinExistence type="inferred from homology"/>
<protein>
    <recommendedName>
        <fullName evidence="2 15">Aurora kinase</fullName>
        <ecNumber evidence="1 15">2.7.11.1</ecNumber>
    </recommendedName>
</protein>
<comment type="similarity">
    <text evidence="15">Belongs to the protein kinase superfamily. Ser/Thr protein kinase family. Aurora subfamily.</text>
</comment>
<keyword evidence="5 11" id="KW-0547">Nucleotide-binding</keyword>
<dbReference type="PANTHER" id="PTHR24350">
    <property type="entry name" value="SERINE/THREONINE-PROTEIN KINASE IAL-RELATED"/>
    <property type="match status" value="1"/>
</dbReference>
<feature type="binding site" evidence="11">
    <location>
        <position position="294"/>
    </location>
    <ligand>
        <name>ATP</name>
        <dbReference type="ChEBI" id="CHEBI:30616"/>
    </ligand>
</feature>
<dbReference type="FunFam" id="1.10.510.10:FF:000235">
    <property type="entry name" value="Serine/threonine-protein kinase ark1"/>
    <property type="match status" value="1"/>
</dbReference>
<dbReference type="OrthoDB" id="377346at2759"/>
<feature type="compositionally biased region" description="Polar residues" evidence="16">
    <location>
        <begin position="98"/>
        <end position="113"/>
    </location>
</feature>
<dbReference type="GO" id="GO:0004674">
    <property type="term" value="F:protein serine/threonine kinase activity"/>
    <property type="evidence" value="ECO:0007669"/>
    <property type="project" value="UniProtKB-KW"/>
</dbReference>
<evidence type="ECO:0000256" key="3">
    <source>
        <dbReference type="ARBA" id="ARBA00022527"/>
    </source>
</evidence>
<dbReference type="GO" id="GO:0032133">
    <property type="term" value="C:chromosome passenger complex"/>
    <property type="evidence" value="ECO:0007669"/>
    <property type="project" value="UniProtKB-ARBA"/>
</dbReference>
<dbReference type="PROSITE" id="PS00108">
    <property type="entry name" value="PROTEIN_KINASE_ST"/>
    <property type="match status" value="1"/>
</dbReference>
<evidence type="ECO:0000256" key="7">
    <source>
        <dbReference type="ARBA" id="ARBA00022840"/>
    </source>
</evidence>
<dbReference type="InterPro" id="IPR030616">
    <property type="entry name" value="Aur-like"/>
</dbReference>
<dbReference type="InterPro" id="IPR000719">
    <property type="entry name" value="Prot_kinase_dom"/>
</dbReference>
<evidence type="ECO:0000313" key="19">
    <source>
        <dbReference type="Proteomes" id="UP000615446"/>
    </source>
</evidence>
<evidence type="ECO:0000256" key="10">
    <source>
        <dbReference type="PIRSR" id="PIRSR630616-1"/>
    </source>
</evidence>
<feature type="binding site" evidence="11">
    <location>
        <position position="163"/>
    </location>
    <ligand>
        <name>ATP</name>
        <dbReference type="ChEBI" id="CHEBI:30616"/>
    </ligand>
</feature>
<evidence type="ECO:0000256" key="11">
    <source>
        <dbReference type="PIRSR" id="PIRSR630616-2"/>
    </source>
</evidence>
<dbReference type="InterPro" id="IPR017441">
    <property type="entry name" value="Protein_kinase_ATP_BS"/>
</dbReference>
<dbReference type="GO" id="GO:0032465">
    <property type="term" value="P:regulation of cytokinesis"/>
    <property type="evidence" value="ECO:0007669"/>
    <property type="project" value="UniProtKB-ARBA"/>
</dbReference>
<feature type="cross-link" description="Glycyl lysine isopeptide (Lys-Gly) (interchain with G-Cter in SUMO2)" evidence="12">
    <location>
        <position position="278"/>
    </location>
</feature>
<dbReference type="Pfam" id="PF00069">
    <property type="entry name" value="Pkinase"/>
    <property type="match status" value="1"/>
</dbReference>
<dbReference type="CDD" id="cd14007">
    <property type="entry name" value="STKc_Aurora"/>
    <property type="match status" value="1"/>
</dbReference>
<comment type="catalytic activity">
    <reaction evidence="9 15">
        <text>L-seryl-[protein] + ATP = O-phospho-L-seryl-[protein] + ADP + H(+)</text>
        <dbReference type="Rhea" id="RHEA:17989"/>
        <dbReference type="Rhea" id="RHEA-COMP:9863"/>
        <dbReference type="Rhea" id="RHEA-COMP:11604"/>
        <dbReference type="ChEBI" id="CHEBI:15378"/>
        <dbReference type="ChEBI" id="CHEBI:29999"/>
        <dbReference type="ChEBI" id="CHEBI:30616"/>
        <dbReference type="ChEBI" id="CHEBI:83421"/>
        <dbReference type="ChEBI" id="CHEBI:456216"/>
        <dbReference type="EC" id="2.7.11.1"/>
    </reaction>
</comment>
<evidence type="ECO:0000256" key="4">
    <source>
        <dbReference type="ARBA" id="ARBA00022679"/>
    </source>
</evidence>
<organism evidence="18 19">
    <name type="scientific">Rhizophagus clarus</name>
    <dbReference type="NCBI Taxonomy" id="94130"/>
    <lineage>
        <taxon>Eukaryota</taxon>
        <taxon>Fungi</taxon>
        <taxon>Fungi incertae sedis</taxon>
        <taxon>Mucoromycota</taxon>
        <taxon>Glomeromycotina</taxon>
        <taxon>Glomeromycetes</taxon>
        <taxon>Glomerales</taxon>
        <taxon>Glomeraceae</taxon>
        <taxon>Rhizophagus</taxon>
    </lineage>
</organism>
<name>A0A8H3R511_9GLOM</name>
<dbReference type="GO" id="GO:0000776">
    <property type="term" value="C:kinetochore"/>
    <property type="evidence" value="ECO:0007669"/>
    <property type="project" value="UniProtKB-ARBA"/>
</dbReference>
<feature type="domain" description="Protein kinase" evidence="17">
    <location>
        <begin position="153"/>
        <end position="405"/>
    </location>
</feature>
<keyword evidence="6 15" id="KW-0418">Kinase</keyword>
<dbReference type="PROSITE" id="PS00107">
    <property type="entry name" value="PROTEIN_KINASE_ATP"/>
    <property type="match status" value="1"/>
</dbReference>
<dbReference type="PROSITE" id="PS50011">
    <property type="entry name" value="PROTEIN_KINASE_DOM"/>
    <property type="match status" value="1"/>
</dbReference>
<feature type="binding site" evidence="11">
    <location>
        <position position="182"/>
    </location>
    <ligand>
        <name>ATP</name>
        <dbReference type="ChEBI" id="CHEBI:30616"/>
    </ligand>
</feature>
<dbReference type="SMART" id="SM00220">
    <property type="entry name" value="S_TKc"/>
    <property type="match status" value="1"/>
</dbReference>
<evidence type="ECO:0000256" key="8">
    <source>
        <dbReference type="ARBA" id="ARBA00047899"/>
    </source>
</evidence>
<dbReference type="GO" id="GO:1902115">
    <property type="term" value="P:regulation of organelle assembly"/>
    <property type="evidence" value="ECO:0007669"/>
    <property type="project" value="UniProtKB-ARBA"/>
</dbReference>
<feature type="binding site" evidence="11">
    <location>
        <begin position="280"/>
        <end position="281"/>
    </location>
    <ligand>
        <name>ATP</name>
        <dbReference type="ChEBI" id="CHEBI:30616"/>
    </ligand>
</feature>
<feature type="region of interest" description="Disordered" evidence="16">
    <location>
        <begin position="87"/>
        <end position="113"/>
    </location>
</feature>
<dbReference type="GO" id="GO:0008608">
    <property type="term" value="P:attachment of spindle microtubules to kinetochore"/>
    <property type="evidence" value="ECO:0007669"/>
    <property type="project" value="UniProtKB-ARBA"/>
</dbReference>
<dbReference type="InterPro" id="IPR008271">
    <property type="entry name" value="Ser/Thr_kinase_AS"/>
</dbReference>
<evidence type="ECO:0000256" key="6">
    <source>
        <dbReference type="ARBA" id="ARBA00022777"/>
    </source>
</evidence>
<feature type="binding site" evidence="13">
    <location>
        <position position="186"/>
    </location>
    <ligand>
        <name>ATP</name>
        <dbReference type="ChEBI" id="CHEBI:30616"/>
    </ligand>
</feature>